<keyword evidence="13 15" id="KW-0539">Nucleus</keyword>
<evidence type="ECO:0000256" key="13">
    <source>
        <dbReference type="ARBA" id="ARBA00023242"/>
    </source>
</evidence>
<sequence>MTSGRKRKRHERDASNSDNGVVACDGPVRRDLLRHAYATVLTLREYALLKLPSSSRLRRKKISSLGKGNSVSELEAAVSEFLNSTLICDSKAILQTDNASYAQWLSFSQNGDESHVTISGDLPESENTLSELVDFAIWSHFNRQKTPGTWPKHLLCDGYRKRTKEGDPQNTSIPGVWREYPNHHAAALRRQPWPQVLALLGHSGQRVMVDLLIERSIFVTIDAGIGNYYQISGIPLSELQFGGNRSSSNEPRKPSDISLFGLHNVFTSNVNVSETAQKFQDYTSREEEIKEFTKDPKHCSKDGTPKLPKRLRGEAWRLVQRLQIGGSRAYESSFPLDARSQVTDLDKGQRRIEPSAPVATNDRQQITPTPKPPLGGFQSNSVVELATSSSQVSAFCQAALTHIVPNDFWGTGETLSHNKAMFLRSVDHFIRLRRFETMTLHEMYQGMKTTHIPWLQPPGMGTQKASLTDINKRCELFYEFLYYVFDSLLIPLIQTNFYVTESNTHRYQVFYFHHDVWRRIAEPTLSVMKSDMFEEMTITSANEILESRDLGFSQIRLLPKGQKLRPIMNLRRRQPTRTAAKVLKRSINFFLGPVHTALRFEKMTNPQRLASSLFSVSDMYAKLKMFKRSLPSGSSQLFFAKVDVQSAFDTIPQDAIIQLMKSIPSQQGYTFAKHAEVQPGERAMMAPEKTATKAIRRWHASVLTRDMPPFVDRLRHDLASKKRNTVFVDRVALEGWDTESLLSLLADHVQRNLVKIGKKYYRQKRGIPQGSVLSSFLCNYFYADLERKHLGFLLSPDCLLMRLIDDFLLITLDKNKAVRFVETMHHGVPEYGVEVSPGKTLVNFDMQIDGKPVCKVGTTGFPYCGTRIDDRSLDITKDGEAKAAICVSNSLTVDYGRSAGQNFQRKVINAFKIQSHLMFFDTSHNAPRTVLDSLRGAFAETARKMWAYIRCLPKGRQPSTALITRTILKVSEVAFSIISSKSRKLRYPEYSCCIHKGQVMSAANDAFLDVLGKKQANYGPVIAWLKAQNKKSSAT</sequence>
<keyword evidence="12" id="KW-0496">Mitochondrion</keyword>
<evidence type="ECO:0000313" key="18">
    <source>
        <dbReference type="EMBL" id="KJK78723.1"/>
    </source>
</evidence>
<dbReference type="PROSITE" id="PS50878">
    <property type="entry name" value="RT_POL"/>
    <property type="match status" value="1"/>
</dbReference>
<comment type="subcellular location">
    <subcellularLocation>
        <location evidence="1">Mitochondrion</location>
    </subcellularLocation>
    <subcellularLocation>
        <location evidence="15">Nucleus</location>
    </subcellularLocation>
    <subcellularLocation>
        <location evidence="15">Chromosome</location>
        <location evidence="15">Telomere</location>
    </subcellularLocation>
</comment>
<keyword evidence="5 15" id="KW-0158">Chromosome</keyword>
<dbReference type="GO" id="GO:0000781">
    <property type="term" value="C:chromosome, telomeric region"/>
    <property type="evidence" value="ECO:0007669"/>
    <property type="project" value="UniProtKB-SubCell"/>
</dbReference>
<evidence type="ECO:0000256" key="11">
    <source>
        <dbReference type="ARBA" id="ARBA00022918"/>
    </source>
</evidence>
<feature type="compositionally biased region" description="Basic residues" evidence="16">
    <location>
        <begin position="1"/>
        <end position="10"/>
    </location>
</feature>
<dbReference type="Pfam" id="PF00078">
    <property type="entry name" value="RVT_1"/>
    <property type="match status" value="1"/>
</dbReference>
<dbReference type="Pfam" id="PF12009">
    <property type="entry name" value="Telomerase_RBD"/>
    <property type="match status" value="1"/>
</dbReference>
<dbReference type="STRING" id="1291518.A0A0D9NY40"/>
<reference evidence="19" key="1">
    <citation type="journal article" date="2014" name="BMC Genomics">
        <title>The genome sequence of the biocontrol fungus Metarhizium anisopliae and comparative genomics of Metarhizium species.</title>
        <authorList>
            <person name="Pattemore J.A."/>
            <person name="Hane J.K."/>
            <person name="Williams A.H."/>
            <person name="Wilson B.A."/>
            <person name="Stodart B.J."/>
            <person name="Ash G.J."/>
        </authorList>
    </citation>
    <scope>NUCLEOTIDE SEQUENCE [LARGE SCALE GENOMIC DNA]</scope>
    <source>
        <strain evidence="19">BRIP 53293</strain>
    </source>
</reference>
<evidence type="ECO:0000256" key="3">
    <source>
        <dbReference type="ARBA" id="ARBA00012493"/>
    </source>
</evidence>
<dbReference type="PANTHER" id="PTHR12066:SF0">
    <property type="entry name" value="TELOMERASE REVERSE TRANSCRIPTASE"/>
    <property type="match status" value="1"/>
</dbReference>
<organism evidence="18 19">
    <name type="scientific">Metarhizium anisopliae BRIP 53293</name>
    <dbReference type="NCBI Taxonomy" id="1291518"/>
    <lineage>
        <taxon>Eukaryota</taxon>
        <taxon>Fungi</taxon>
        <taxon>Dikarya</taxon>
        <taxon>Ascomycota</taxon>
        <taxon>Pezizomycotina</taxon>
        <taxon>Sordariomycetes</taxon>
        <taxon>Hypocreomycetidae</taxon>
        <taxon>Hypocreales</taxon>
        <taxon>Clavicipitaceae</taxon>
        <taxon>Metarhizium</taxon>
    </lineage>
</organism>
<evidence type="ECO:0000256" key="8">
    <source>
        <dbReference type="ARBA" id="ARBA00022723"/>
    </source>
</evidence>
<dbReference type="GO" id="GO:0005739">
    <property type="term" value="C:mitochondrion"/>
    <property type="evidence" value="ECO:0007669"/>
    <property type="project" value="UniProtKB-SubCell"/>
</dbReference>
<keyword evidence="6 15" id="KW-0808">Transferase</keyword>
<dbReference type="Proteomes" id="UP000054544">
    <property type="component" value="Unassembled WGS sequence"/>
</dbReference>
<evidence type="ECO:0000256" key="7">
    <source>
        <dbReference type="ARBA" id="ARBA00022695"/>
    </source>
</evidence>
<feature type="region of interest" description="Disordered" evidence="16">
    <location>
        <begin position="344"/>
        <end position="376"/>
    </location>
</feature>
<evidence type="ECO:0000256" key="10">
    <source>
        <dbReference type="ARBA" id="ARBA00022895"/>
    </source>
</evidence>
<keyword evidence="7 15" id="KW-0548">Nucleotidyltransferase</keyword>
<gene>
    <name evidence="18" type="ORF">H634G_06099</name>
</gene>
<protein>
    <recommendedName>
        <fullName evidence="4 15">Telomerase reverse transcriptase</fullName>
        <ecNumber evidence="3 15">2.7.7.49</ecNumber>
    </recommendedName>
    <alternativeName>
        <fullName evidence="15">Telomerase catalytic subunit</fullName>
    </alternativeName>
</protein>
<evidence type="ECO:0000256" key="12">
    <source>
        <dbReference type="ARBA" id="ARBA00023128"/>
    </source>
</evidence>
<evidence type="ECO:0000256" key="15">
    <source>
        <dbReference type="RuleBase" id="RU365061"/>
    </source>
</evidence>
<evidence type="ECO:0000259" key="17">
    <source>
        <dbReference type="PROSITE" id="PS50878"/>
    </source>
</evidence>
<dbReference type="GO" id="GO:0046872">
    <property type="term" value="F:metal ion binding"/>
    <property type="evidence" value="ECO:0007669"/>
    <property type="project" value="UniProtKB-KW"/>
</dbReference>
<evidence type="ECO:0000256" key="5">
    <source>
        <dbReference type="ARBA" id="ARBA00022454"/>
    </source>
</evidence>
<feature type="compositionally biased region" description="Basic and acidic residues" evidence="16">
    <location>
        <begin position="344"/>
        <end position="353"/>
    </location>
</feature>
<dbReference type="GO" id="GO:0070034">
    <property type="term" value="F:telomerase RNA binding"/>
    <property type="evidence" value="ECO:0007669"/>
    <property type="project" value="TreeGrafter"/>
</dbReference>
<keyword evidence="9 15" id="KW-0460">Magnesium</keyword>
<dbReference type="OrthoDB" id="289721at2759"/>
<dbReference type="SMART" id="SM00975">
    <property type="entry name" value="Telomerase_RBD"/>
    <property type="match status" value="1"/>
</dbReference>
<evidence type="ECO:0000256" key="1">
    <source>
        <dbReference type="ARBA" id="ARBA00004173"/>
    </source>
</evidence>
<dbReference type="EMBL" id="KE384733">
    <property type="protein sequence ID" value="KJK78723.1"/>
    <property type="molecule type" value="Genomic_DNA"/>
</dbReference>
<dbReference type="GO" id="GO:0000333">
    <property type="term" value="C:telomerase catalytic core complex"/>
    <property type="evidence" value="ECO:0007669"/>
    <property type="project" value="TreeGrafter"/>
</dbReference>
<evidence type="ECO:0000256" key="9">
    <source>
        <dbReference type="ARBA" id="ARBA00022842"/>
    </source>
</evidence>
<evidence type="ECO:0000256" key="6">
    <source>
        <dbReference type="ARBA" id="ARBA00022679"/>
    </source>
</evidence>
<dbReference type="Gene3D" id="1.10.357.90">
    <property type="match status" value="1"/>
</dbReference>
<proteinExistence type="inferred from homology"/>
<dbReference type="Gene3D" id="1.10.132.70">
    <property type="match status" value="1"/>
</dbReference>
<dbReference type="InterPro" id="IPR003545">
    <property type="entry name" value="Telomerase_RT"/>
</dbReference>
<dbReference type="PRINTS" id="PR01365">
    <property type="entry name" value="TELOMERASERT"/>
</dbReference>
<dbReference type="GO" id="GO:0007004">
    <property type="term" value="P:telomere maintenance via telomerase"/>
    <property type="evidence" value="ECO:0007669"/>
    <property type="project" value="TreeGrafter"/>
</dbReference>
<keyword evidence="11 15" id="KW-0695">RNA-directed DNA polymerase</keyword>
<evidence type="ECO:0000256" key="16">
    <source>
        <dbReference type="SAM" id="MobiDB-lite"/>
    </source>
</evidence>
<accession>A0A0D9NY40</accession>
<keyword evidence="19" id="KW-1185">Reference proteome</keyword>
<dbReference type="EC" id="2.7.7.49" evidence="3 15"/>
<comment type="similarity">
    <text evidence="2 15">Belongs to the reverse transcriptase family. Telomerase subfamily.</text>
</comment>
<evidence type="ECO:0000256" key="14">
    <source>
        <dbReference type="ARBA" id="ARBA00048173"/>
    </source>
</evidence>
<dbReference type="PANTHER" id="PTHR12066">
    <property type="entry name" value="TELOMERASE REVERSE TRANSCRIPTASE"/>
    <property type="match status" value="1"/>
</dbReference>
<name>A0A0D9NY40_METAN</name>
<feature type="domain" description="Reverse transcriptase" evidence="17">
    <location>
        <begin position="539"/>
        <end position="868"/>
    </location>
</feature>
<evidence type="ECO:0000313" key="19">
    <source>
        <dbReference type="Proteomes" id="UP000054544"/>
    </source>
</evidence>
<dbReference type="AlphaFoldDB" id="A0A0D9NY40"/>
<evidence type="ECO:0000256" key="2">
    <source>
        <dbReference type="ARBA" id="ARBA00008001"/>
    </source>
</evidence>
<dbReference type="GO" id="GO:0003720">
    <property type="term" value="F:telomerase activity"/>
    <property type="evidence" value="ECO:0007669"/>
    <property type="project" value="InterPro"/>
</dbReference>
<keyword evidence="8 15" id="KW-0479">Metal-binding</keyword>
<dbReference type="CDD" id="cd01648">
    <property type="entry name" value="TERT"/>
    <property type="match status" value="1"/>
</dbReference>
<dbReference type="InterPro" id="IPR021891">
    <property type="entry name" value="Telomerase_RBD"/>
</dbReference>
<dbReference type="InterPro" id="IPR043502">
    <property type="entry name" value="DNA/RNA_pol_sf"/>
</dbReference>
<evidence type="ECO:0000256" key="4">
    <source>
        <dbReference type="ARBA" id="ARBA00016182"/>
    </source>
</evidence>
<dbReference type="SUPFAM" id="SSF56672">
    <property type="entry name" value="DNA/RNA polymerases"/>
    <property type="match status" value="1"/>
</dbReference>
<feature type="region of interest" description="Disordered" evidence="16">
    <location>
        <begin position="1"/>
        <end position="22"/>
    </location>
</feature>
<keyword evidence="10 15" id="KW-0779">Telomere</keyword>
<comment type="catalytic activity">
    <reaction evidence="14 15">
        <text>DNA(n) + a 2'-deoxyribonucleoside 5'-triphosphate = DNA(n+1) + diphosphate</text>
        <dbReference type="Rhea" id="RHEA:22508"/>
        <dbReference type="Rhea" id="RHEA-COMP:17339"/>
        <dbReference type="Rhea" id="RHEA-COMP:17340"/>
        <dbReference type="ChEBI" id="CHEBI:33019"/>
        <dbReference type="ChEBI" id="CHEBI:61560"/>
        <dbReference type="ChEBI" id="CHEBI:173112"/>
        <dbReference type="EC" id="2.7.7.49"/>
    </reaction>
</comment>
<comment type="function">
    <text evidence="15">Telomerase is a ribonucleoprotein enzyme essential for the replication of chromosome termini in most eukaryotes. It elongates telomeres. It is a reverse transcriptase that adds simple sequence repeats to chromosome ends by copying a template sequence within the RNA component of the enzyme.</text>
</comment>
<dbReference type="InterPro" id="IPR000477">
    <property type="entry name" value="RT_dom"/>
</dbReference>
<dbReference type="GO" id="GO:0042162">
    <property type="term" value="F:telomeric DNA binding"/>
    <property type="evidence" value="ECO:0007669"/>
    <property type="project" value="TreeGrafter"/>
</dbReference>